<accession>A0A4C1YVC4</accession>
<protein>
    <submittedName>
        <fullName evidence="2">Uncharacterized protein</fullName>
    </submittedName>
</protein>
<sequence>MSFQETGAAARRSATLPKALIIRPKEKSKYADILTRIKKDVYDDQVRSTVEKIRKTELEELLIVLTKKNTDRGKSLQKTIADLLEIAPKSHEKGGWREITYSIGRNQEVLGKHGKIRIGWVDCHIKAVGASSIGIMDISLSIAKVKWIDPNIASSVEKRITGRAARTLSVVAGAATPALPGRGPRGARLSDVGSPASVIP</sequence>
<keyword evidence="3" id="KW-1185">Reference proteome</keyword>
<evidence type="ECO:0000313" key="3">
    <source>
        <dbReference type="Proteomes" id="UP000299102"/>
    </source>
</evidence>
<dbReference type="OrthoDB" id="7491049at2759"/>
<feature type="region of interest" description="Disordered" evidence="1">
    <location>
        <begin position="179"/>
        <end position="200"/>
    </location>
</feature>
<evidence type="ECO:0000256" key="1">
    <source>
        <dbReference type="SAM" id="MobiDB-lite"/>
    </source>
</evidence>
<dbReference type="EMBL" id="BGZK01001362">
    <property type="protein sequence ID" value="GBP78225.1"/>
    <property type="molecule type" value="Genomic_DNA"/>
</dbReference>
<name>A0A4C1YVC4_EUMVA</name>
<proteinExistence type="predicted"/>
<evidence type="ECO:0000313" key="2">
    <source>
        <dbReference type="EMBL" id="GBP78225.1"/>
    </source>
</evidence>
<reference evidence="2 3" key="1">
    <citation type="journal article" date="2019" name="Commun. Biol.">
        <title>The bagworm genome reveals a unique fibroin gene that provides high tensile strength.</title>
        <authorList>
            <person name="Kono N."/>
            <person name="Nakamura H."/>
            <person name="Ohtoshi R."/>
            <person name="Tomita M."/>
            <person name="Numata K."/>
            <person name="Arakawa K."/>
        </authorList>
    </citation>
    <scope>NUCLEOTIDE SEQUENCE [LARGE SCALE GENOMIC DNA]</scope>
</reference>
<organism evidence="2 3">
    <name type="scientific">Eumeta variegata</name>
    <name type="common">Bagworm moth</name>
    <name type="synonym">Eumeta japonica</name>
    <dbReference type="NCBI Taxonomy" id="151549"/>
    <lineage>
        <taxon>Eukaryota</taxon>
        <taxon>Metazoa</taxon>
        <taxon>Ecdysozoa</taxon>
        <taxon>Arthropoda</taxon>
        <taxon>Hexapoda</taxon>
        <taxon>Insecta</taxon>
        <taxon>Pterygota</taxon>
        <taxon>Neoptera</taxon>
        <taxon>Endopterygota</taxon>
        <taxon>Lepidoptera</taxon>
        <taxon>Glossata</taxon>
        <taxon>Ditrysia</taxon>
        <taxon>Tineoidea</taxon>
        <taxon>Psychidae</taxon>
        <taxon>Oiketicinae</taxon>
        <taxon>Eumeta</taxon>
    </lineage>
</organism>
<gene>
    <name evidence="2" type="ORF">EVAR_55785_1</name>
</gene>
<dbReference type="Proteomes" id="UP000299102">
    <property type="component" value="Unassembled WGS sequence"/>
</dbReference>
<comment type="caution">
    <text evidence="2">The sequence shown here is derived from an EMBL/GenBank/DDBJ whole genome shotgun (WGS) entry which is preliminary data.</text>
</comment>
<dbReference type="AlphaFoldDB" id="A0A4C1YVC4"/>